<keyword evidence="3" id="KW-0815">Transposition</keyword>
<sequence>MTKEAKKDAVEPEARRLRRELFTDEMLDQLMAATDERGLSLTGQGGFLPEMIKAVLERGMEAELTGHLGYDKGDPAGKGSGNSRNGSTPKTVSTEVGDIALDQPRDRNSTFASALVPKGARRLGGLEDMIISLYAGGMTIRDIQHHLASTLGTELSHETISKVTDAVAEEVTAWQTRPLEAFYPVIYLDALVVKIRDGAHVANRAAHIAVGVDMDGVKHVLGIWVQAAEGAKFWASVCAELANRGVKDVLIVCCDGLTGFPEAIEGTWSQAMVQTCVVHLIRASMRFVSYTDRKAVAAMLRPIYTAANEDAALMALATFADSTLGKKYPAAVASWENAWDRFTPFLAFGPALRKVIYTTNSIESLRPMSGRDPQEQARVATPLELLFDLTFVVARQCRQPDGAHGRRGALGDGRDRLRVRYFWDHLGVDQLRVVRLRLRHRRLGVPPADDGANDRRRDLRAGVGAVLPLVGRWGARRQPDDGARLRRDARGDAGAVVAGRGAVPGCRARVAHGVPARDRVGPAIVVVGYEIAGGYEKQAAALEAESSGSHH</sequence>
<dbReference type="PANTHER" id="PTHR33217">
    <property type="entry name" value="TRANSPOSASE FOR INSERTION SEQUENCE ELEMENT IS1081"/>
    <property type="match status" value="1"/>
</dbReference>
<name>A0A077M9G5_9MICO</name>
<evidence type="ECO:0000256" key="2">
    <source>
        <dbReference type="ARBA" id="ARBA00010961"/>
    </source>
</evidence>
<feature type="compositionally biased region" description="Polar residues" evidence="6">
    <location>
        <begin position="81"/>
        <end position="92"/>
    </location>
</feature>
<dbReference type="AlphaFoldDB" id="A0A077M9G5"/>
<dbReference type="GO" id="GO:0003677">
    <property type="term" value="F:DNA binding"/>
    <property type="evidence" value="ECO:0007669"/>
    <property type="project" value="UniProtKB-KW"/>
</dbReference>
<organism evidence="7 8">
    <name type="scientific">Nostocoides jenkinsii Ben 74</name>
    <dbReference type="NCBI Taxonomy" id="1193518"/>
    <lineage>
        <taxon>Bacteria</taxon>
        <taxon>Bacillati</taxon>
        <taxon>Actinomycetota</taxon>
        <taxon>Actinomycetes</taxon>
        <taxon>Micrococcales</taxon>
        <taxon>Intrasporangiaceae</taxon>
        <taxon>Nostocoides</taxon>
    </lineage>
</organism>
<gene>
    <name evidence="7" type="ORF">BN13_1000018</name>
</gene>
<accession>A0A077M9G5</accession>
<protein>
    <recommendedName>
        <fullName evidence="9">Transposase</fullName>
    </recommendedName>
</protein>
<keyword evidence="8" id="KW-1185">Reference proteome</keyword>
<dbReference type="InterPro" id="IPR001207">
    <property type="entry name" value="Transposase_mutator"/>
</dbReference>
<dbReference type="NCBIfam" id="NF033543">
    <property type="entry name" value="transpos_IS256"/>
    <property type="match status" value="1"/>
</dbReference>
<evidence type="ECO:0000256" key="4">
    <source>
        <dbReference type="ARBA" id="ARBA00023125"/>
    </source>
</evidence>
<dbReference type="GO" id="GO:0004803">
    <property type="term" value="F:transposase activity"/>
    <property type="evidence" value="ECO:0007669"/>
    <property type="project" value="InterPro"/>
</dbReference>
<reference evidence="7 8" key="1">
    <citation type="journal article" date="2013" name="ISME J.">
        <title>A metabolic model for members of the genus Tetrasphaera involved in enhanced biological phosphorus removal.</title>
        <authorList>
            <person name="Kristiansen R."/>
            <person name="Nguyen H.T.T."/>
            <person name="Saunders A.M."/>
            <person name="Nielsen J.L."/>
            <person name="Wimmer R."/>
            <person name="Le V.Q."/>
            <person name="McIlroy S.J."/>
            <person name="Petrovski S."/>
            <person name="Seviour R.J."/>
            <person name="Calteau A."/>
            <person name="Nielsen K.L."/>
            <person name="Nielsen P.H."/>
        </authorList>
    </citation>
    <scope>NUCLEOTIDE SEQUENCE [LARGE SCALE GENOMIC DNA]</scope>
    <source>
        <strain evidence="7 8">Ben 74</strain>
    </source>
</reference>
<dbReference type="EMBL" id="CAJC01000003">
    <property type="protein sequence ID" value="CCI51422.1"/>
    <property type="molecule type" value="Genomic_DNA"/>
</dbReference>
<evidence type="ECO:0000256" key="1">
    <source>
        <dbReference type="ARBA" id="ARBA00002190"/>
    </source>
</evidence>
<evidence type="ECO:0000256" key="6">
    <source>
        <dbReference type="SAM" id="MobiDB-lite"/>
    </source>
</evidence>
<comment type="function">
    <text evidence="1">Required for the transposition of the insertion element.</text>
</comment>
<dbReference type="PANTHER" id="PTHR33217:SF5">
    <property type="entry name" value="MUTATOR FAMILY TRANSPOSASE"/>
    <property type="match status" value="1"/>
</dbReference>
<dbReference type="GO" id="GO:0006313">
    <property type="term" value="P:DNA transposition"/>
    <property type="evidence" value="ECO:0007669"/>
    <property type="project" value="InterPro"/>
</dbReference>
<keyword evidence="5" id="KW-0233">DNA recombination</keyword>
<evidence type="ECO:0000313" key="8">
    <source>
        <dbReference type="Proteomes" id="UP000035720"/>
    </source>
</evidence>
<evidence type="ECO:0008006" key="9">
    <source>
        <dbReference type="Google" id="ProtNLM"/>
    </source>
</evidence>
<comment type="similarity">
    <text evidence="2">Belongs to the transposase mutator family.</text>
</comment>
<dbReference type="STRING" id="1193518.BN13_1000018"/>
<evidence type="ECO:0000256" key="3">
    <source>
        <dbReference type="ARBA" id="ARBA00022578"/>
    </source>
</evidence>
<comment type="caution">
    <text evidence="7">The sequence shown here is derived from an EMBL/GenBank/DDBJ whole genome shotgun (WGS) entry which is preliminary data.</text>
</comment>
<dbReference type="Pfam" id="PF00872">
    <property type="entry name" value="Transposase_mut"/>
    <property type="match status" value="1"/>
</dbReference>
<evidence type="ECO:0000256" key="5">
    <source>
        <dbReference type="ARBA" id="ARBA00023172"/>
    </source>
</evidence>
<feature type="region of interest" description="Disordered" evidence="6">
    <location>
        <begin position="66"/>
        <end position="92"/>
    </location>
</feature>
<evidence type="ECO:0000313" key="7">
    <source>
        <dbReference type="EMBL" id="CCI51422.1"/>
    </source>
</evidence>
<keyword evidence="4" id="KW-0238">DNA-binding</keyword>
<proteinExistence type="inferred from homology"/>
<dbReference type="Proteomes" id="UP000035720">
    <property type="component" value="Unassembled WGS sequence"/>
</dbReference>